<evidence type="ECO:0000256" key="12">
    <source>
        <dbReference type="PIRSR" id="PIRSR602481-2"/>
    </source>
</evidence>
<reference evidence="14" key="2">
    <citation type="submission" date="2021-03" db="EMBL/GenBank/DDBJ databases">
        <authorList>
            <person name="Artuso I."/>
            <person name="Turrini P."/>
            <person name="Pirolo M."/>
            <person name="Lugli G.A."/>
            <person name="Ventura M."/>
            <person name="Visca P."/>
        </authorList>
    </citation>
    <scope>NUCLEOTIDE SEQUENCE</scope>
    <source>
        <strain evidence="14">LMG 26462</strain>
    </source>
</reference>
<dbReference type="CDD" id="cd07153">
    <property type="entry name" value="Fur_like"/>
    <property type="match status" value="1"/>
</dbReference>
<evidence type="ECO:0000256" key="9">
    <source>
        <dbReference type="ARBA" id="ARBA00023015"/>
    </source>
</evidence>
<dbReference type="Gene3D" id="3.30.1490.190">
    <property type="match status" value="1"/>
</dbReference>
<keyword evidence="10 13" id="KW-0238">DNA-binding</keyword>
<keyword evidence="8 13" id="KW-0862">Zinc</keyword>
<comment type="subunit">
    <text evidence="3 13">Homodimer.</text>
</comment>
<evidence type="ECO:0000313" key="14">
    <source>
        <dbReference type="EMBL" id="MBT1160245.1"/>
    </source>
</evidence>
<dbReference type="Proteomes" id="UP001138921">
    <property type="component" value="Unassembled WGS sequence"/>
</dbReference>
<dbReference type="InterPro" id="IPR002481">
    <property type="entry name" value="FUR"/>
</dbReference>
<keyword evidence="7 12" id="KW-0479">Metal-binding</keyword>
<dbReference type="Gene3D" id="1.10.10.10">
    <property type="entry name" value="Winged helix-like DNA-binding domain superfamily/Winged helix DNA-binding domain"/>
    <property type="match status" value="1"/>
</dbReference>
<comment type="cofactor">
    <cofactor evidence="12">
        <name>Mn(2+)</name>
        <dbReference type="ChEBI" id="CHEBI:29035"/>
    </cofactor>
    <cofactor evidence="12">
        <name>Fe(2+)</name>
        <dbReference type="ChEBI" id="CHEBI:29033"/>
    </cofactor>
    <text evidence="12">Binds 1 Mn(2+) or Fe(2+) ion per subunit.</text>
</comment>
<evidence type="ECO:0000256" key="13">
    <source>
        <dbReference type="RuleBase" id="RU364037"/>
    </source>
</evidence>
<name>A0A9X1D7S6_9HYPH</name>
<evidence type="ECO:0000256" key="10">
    <source>
        <dbReference type="ARBA" id="ARBA00023125"/>
    </source>
</evidence>
<comment type="similarity">
    <text evidence="2 13">Belongs to the Fur family.</text>
</comment>
<evidence type="ECO:0000256" key="6">
    <source>
        <dbReference type="ARBA" id="ARBA00022491"/>
    </source>
</evidence>
<keyword evidence="5 13" id="KW-0963">Cytoplasm</keyword>
<dbReference type="RefSeq" id="WP_214394030.1">
    <property type="nucleotide sequence ID" value="NZ_JAFLWW010000021.1"/>
</dbReference>
<comment type="caution">
    <text evidence="14">The sequence shown here is derived from an EMBL/GenBank/DDBJ whole genome shotgun (WGS) entry which is preliminary data.</text>
</comment>
<feature type="binding site" evidence="12">
    <location>
        <position position="96"/>
    </location>
    <ligand>
        <name>Fe cation</name>
        <dbReference type="ChEBI" id="CHEBI:24875"/>
    </ligand>
</feature>
<dbReference type="InterPro" id="IPR043135">
    <property type="entry name" value="Fur_C"/>
</dbReference>
<evidence type="ECO:0000256" key="2">
    <source>
        <dbReference type="ARBA" id="ARBA00007957"/>
    </source>
</evidence>
<protein>
    <recommendedName>
        <fullName evidence="4 13">Ferric uptake regulation protein</fullName>
    </recommendedName>
</protein>
<dbReference type="InterPro" id="IPR036390">
    <property type="entry name" value="WH_DNA-bd_sf"/>
</dbReference>
<dbReference type="SUPFAM" id="SSF46785">
    <property type="entry name" value="Winged helix' DNA-binding domain"/>
    <property type="match status" value="1"/>
</dbReference>
<accession>A0A9X1D7S6</accession>
<evidence type="ECO:0000256" key="3">
    <source>
        <dbReference type="ARBA" id="ARBA00011738"/>
    </source>
</evidence>
<dbReference type="PANTHER" id="PTHR33202">
    <property type="entry name" value="ZINC UPTAKE REGULATION PROTEIN"/>
    <property type="match status" value="1"/>
</dbReference>
<evidence type="ECO:0000256" key="11">
    <source>
        <dbReference type="ARBA" id="ARBA00023163"/>
    </source>
</evidence>
<evidence type="ECO:0000256" key="8">
    <source>
        <dbReference type="ARBA" id="ARBA00022833"/>
    </source>
</evidence>
<proteinExistence type="inferred from homology"/>
<gene>
    <name evidence="13" type="primary">fur</name>
    <name evidence="14" type="ORF">J1C56_32510</name>
</gene>
<dbReference type="GO" id="GO:0003700">
    <property type="term" value="F:DNA-binding transcription factor activity"/>
    <property type="evidence" value="ECO:0007669"/>
    <property type="project" value="UniProtKB-UniRule"/>
</dbReference>
<organism evidence="14 15">
    <name type="scientific">Aminobacter anthyllidis</name>
    <dbReference type="NCBI Taxonomy" id="1035067"/>
    <lineage>
        <taxon>Bacteria</taxon>
        <taxon>Pseudomonadati</taxon>
        <taxon>Pseudomonadota</taxon>
        <taxon>Alphaproteobacteria</taxon>
        <taxon>Hyphomicrobiales</taxon>
        <taxon>Phyllobacteriaceae</taxon>
        <taxon>Aminobacter</taxon>
    </lineage>
</organism>
<dbReference type="AlphaFoldDB" id="A0A9X1D7S6"/>
<dbReference type="Pfam" id="PF01475">
    <property type="entry name" value="FUR"/>
    <property type="match status" value="1"/>
</dbReference>
<dbReference type="GO" id="GO:0005829">
    <property type="term" value="C:cytosol"/>
    <property type="evidence" value="ECO:0007669"/>
    <property type="project" value="TreeGrafter"/>
</dbReference>
<dbReference type="GO" id="GO:0000976">
    <property type="term" value="F:transcription cis-regulatory region binding"/>
    <property type="evidence" value="ECO:0007669"/>
    <property type="project" value="TreeGrafter"/>
</dbReference>
<evidence type="ECO:0000256" key="7">
    <source>
        <dbReference type="ARBA" id="ARBA00022723"/>
    </source>
</evidence>
<dbReference type="GO" id="GO:1900376">
    <property type="term" value="P:regulation of secondary metabolite biosynthetic process"/>
    <property type="evidence" value="ECO:0007669"/>
    <property type="project" value="TreeGrafter"/>
</dbReference>
<keyword evidence="11 13" id="KW-0804">Transcription</keyword>
<dbReference type="EMBL" id="JAFLWW010000021">
    <property type="protein sequence ID" value="MBT1160245.1"/>
    <property type="molecule type" value="Genomic_DNA"/>
</dbReference>
<feature type="binding site" evidence="12">
    <location>
        <position position="98"/>
    </location>
    <ligand>
        <name>Fe cation</name>
        <dbReference type="ChEBI" id="CHEBI:24875"/>
    </ligand>
</feature>
<comment type="subcellular location">
    <subcellularLocation>
        <location evidence="1 13">Cytoplasm</location>
    </subcellularLocation>
</comment>
<dbReference type="PANTHER" id="PTHR33202:SF2">
    <property type="entry name" value="FERRIC UPTAKE REGULATION PROTEIN"/>
    <property type="match status" value="1"/>
</dbReference>
<evidence type="ECO:0000256" key="4">
    <source>
        <dbReference type="ARBA" id="ARBA00020910"/>
    </source>
</evidence>
<dbReference type="GO" id="GO:0045892">
    <property type="term" value="P:negative regulation of DNA-templated transcription"/>
    <property type="evidence" value="ECO:0007669"/>
    <property type="project" value="TreeGrafter"/>
</dbReference>
<feature type="binding site" evidence="12">
    <location>
        <position position="117"/>
    </location>
    <ligand>
        <name>Fe cation</name>
        <dbReference type="ChEBI" id="CHEBI:24875"/>
    </ligand>
</feature>
<sequence length="150" mass="17458">MEPTQPPLEQTKIVEAMWRSKGLRLTGPRRVIFGVISEMTNHPDVVELHRRIQAVDRRISLATVYRNLRQLVEVGIVIRYAFDHGRSRYELASRPHQDHLIDRKSGKLIEFHSSELEKLLNELAARHGYRIVSRRLEIYVEALAAADLRD</sequence>
<evidence type="ECO:0000313" key="15">
    <source>
        <dbReference type="Proteomes" id="UP001138921"/>
    </source>
</evidence>
<keyword evidence="9 13" id="KW-0805">Transcription regulation</keyword>
<dbReference type="InterPro" id="IPR036388">
    <property type="entry name" value="WH-like_DNA-bd_sf"/>
</dbReference>
<evidence type="ECO:0000256" key="1">
    <source>
        <dbReference type="ARBA" id="ARBA00004496"/>
    </source>
</evidence>
<reference evidence="14" key="1">
    <citation type="journal article" date="2021" name="Microorganisms">
        <title>Phylogenomic Reconstruction and Metabolic Potential of the Genus Aminobacter.</title>
        <authorList>
            <person name="Artuso I."/>
            <person name="Turrini P."/>
            <person name="Pirolo M."/>
            <person name="Lugli G.A."/>
            <person name="Ventura M."/>
            <person name="Visca P."/>
        </authorList>
    </citation>
    <scope>NUCLEOTIDE SEQUENCE</scope>
    <source>
        <strain evidence="14">LMG 26462</strain>
    </source>
</reference>
<evidence type="ECO:0000256" key="5">
    <source>
        <dbReference type="ARBA" id="ARBA00022490"/>
    </source>
</evidence>
<dbReference type="GO" id="GO:0008270">
    <property type="term" value="F:zinc ion binding"/>
    <property type="evidence" value="ECO:0007669"/>
    <property type="project" value="TreeGrafter"/>
</dbReference>
<keyword evidence="6 13" id="KW-0678">Repressor</keyword>
<keyword evidence="15" id="KW-1185">Reference proteome</keyword>
<keyword evidence="12 13" id="KW-0408">Iron</keyword>